<accession>A0A8R7US51</accession>
<proteinExistence type="predicted"/>
<dbReference type="Proteomes" id="UP000015106">
    <property type="component" value="Chromosome 6"/>
</dbReference>
<reference evidence="1" key="3">
    <citation type="submission" date="2022-06" db="UniProtKB">
        <authorList>
            <consortium name="EnsemblPlants"/>
        </authorList>
    </citation>
    <scope>IDENTIFICATION</scope>
</reference>
<dbReference type="AlphaFoldDB" id="A0A8R7US51"/>
<evidence type="ECO:0000313" key="2">
    <source>
        <dbReference type="Proteomes" id="UP000015106"/>
    </source>
</evidence>
<dbReference type="EnsemblPlants" id="TuG1812G0600001840.01.T01">
    <property type="protein sequence ID" value="TuG1812G0600001840.01.T01"/>
    <property type="gene ID" value="TuG1812G0600001840.01"/>
</dbReference>
<reference evidence="2" key="1">
    <citation type="journal article" date="2013" name="Nature">
        <title>Draft genome of the wheat A-genome progenitor Triticum urartu.</title>
        <authorList>
            <person name="Ling H.Q."/>
            <person name="Zhao S."/>
            <person name="Liu D."/>
            <person name="Wang J."/>
            <person name="Sun H."/>
            <person name="Zhang C."/>
            <person name="Fan H."/>
            <person name="Li D."/>
            <person name="Dong L."/>
            <person name="Tao Y."/>
            <person name="Gao C."/>
            <person name="Wu H."/>
            <person name="Li Y."/>
            <person name="Cui Y."/>
            <person name="Guo X."/>
            <person name="Zheng S."/>
            <person name="Wang B."/>
            <person name="Yu K."/>
            <person name="Liang Q."/>
            <person name="Yang W."/>
            <person name="Lou X."/>
            <person name="Chen J."/>
            <person name="Feng M."/>
            <person name="Jian J."/>
            <person name="Zhang X."/>
            <person name="Luo G."/>
            <person name="Jiang Y."/>
            <person name="Liu J."/>
            <person name="Wang Z."/>
            <person name="Sha Y."/>
            <person name="Zhang B."/>
            <person name="Wu H."/>
            <person name="Tang D."/>
            <person name="Shen Q."/>
            <person name="Xue P."/>
            <person name="Zou S."/>
            <person name="Wang X."/>
            <person name="Liu X."/>
            <person name="Wang F."/>
            <person name="Yang Y."/>
            <person name="An X."/>
            <person name="Dong Z."/>
            <person name="Zhang K."/>
            <person name="Zhang X."/>
            <person name="Luo M.C."/>
            <person name="Dvorak J."/>
            <person name="Tong Y."/>
            <person name="Wang J."/>
            <person name="Yang H."/>
            <person name="Li Z."/>
            <person name="Wang D."/>
            <person name="Zhang A."/>
            <person name="Wang J."/>
        </authorList>
    </citation>
    <scope>NUCLEOTIDE SEQUENCE</scope>
    <source>
        <strain evidence="2">cv. G1812</strain>
    </source>
</reference>
<protein>
    <submittedName>
        <fullName evidence="1">Uncharacterized protein</fullName>
    </submittedName>
</protein>
<reference evidence="1" key="2">
    <citation type="submission" date="2018-03" db="EMBL/GenBank/DDBJ databases">
        <title>The Triticum urartu genome reveals the dynamic nature of wheat genome evolution.</title>
        <authorList>
            <person name="Ling H."/>
            <person name="Ma B."/>
            <person name="Shi X."/>
            <person name="Liu H."/>
            <person name="Dong L."/>
            <person name="Sun H."/>
            <person name="Cao Y."/>
            <person name="Gao Q."/>
            <person name="Zheng S."/>
            <person name="Li Y."/>
            <person name="Yu Y."/>
            <person name="Du H."/>
            <person name="Qi M."/>
            <person name="Li Y."/>
            <person name="Yu H."/>
            <person name="Cui Y."/>
            <person name="Wang N."/>
            <person name="Chen C."/>
            <person name="Wu H."/>
            <person name="Zhao Y."/>
            <person name="Zhang J."/>
            <person name="Li Y."/>
            <person name="Zhou W."/>
            <person name="Zhang B."/>
            <person name="Hu W."/>
            <person name="Eijk M."/>
            <person name="Tang J."/>
            <person name="Witsenboer H."/>
            <person name="Zhao S."/>
            <person name="Li Z."/>
            <person name="Zhang A."/>
            <person name="Wang D."/>
            <person name="Liang C."/>
        </authorList>
    </citation>
    <scope>NUCLEOTIDE SEQUENCE [LARGE SCALE GENOMIC DNA]</scope>
    <source>
        <strain evidence="1">cv. G1812</strain>
    </source>
</reference>
<keyword evidence="2" id="KW-1185">Reference proteome</keyword>
<name>A0A8R7US51_TRIUA</name>
<organism evidence="1 2">
    <name type="scientific">Triticum urartu</name>
    <name type="common">Red wild einkorn</name>
    <name type="synonym">Crithodium urartu</name>
    <dbReference type="NCBI Taxonomy" id="4572"/>
    <lineage>
        <taxon>Eukaryota</taxon>
        <taxon>Viridiplantae</taxon>
        <taxon>Streptophyta</taxon>
        <taxon>Embryophyta</taxon>
        <taxon>Tracheophyta</taxon>
        <taxon>Spermatophyta</taxon>
        <taxon>Magnoliopsida</taxon>
        <taxon>Liliopsida</taxon>
        <taxon>Poales</taxon>
        <taxon>Poaceae</taxon>
        <taxon>BOP clade</taxon>
        <taxon>Pooideae</taxon>
        <taxon>Triticodae</taxon>
        <taxon>Triticeae</taxon>
        <taxon>Triticinae</taxon>
        <taxon>Triticum</taxon>
    </lineage>
</organism>
<dbReference type="Gramene" id="TuG1812G0600001840.01.T01">
    <property type="protein sequence ID" value="TuG1812G0600001840.01.T01"/>
    <property type="gene ID" value="TuG1812G0600001840.01"/>
</dbReference>
<evidence type="ECO:0000313" key="1">
    <source>
        <dbReference type="EnsemblPlants" id="TuG1812G0600001840.01.T01"/>
    </source>
</evidence>
<sequence length="65" mass="7278">MIGGRVAWELERAPIAIGRSRRGSFGTRPGRSAEFCWVPEPFLLAREENHACMISSYLVNIEAQS</sequence>